<accession>A0A521AQS0</accession>
<sequence>MTSKTIKKMKAAITWFEIPARDLSRARKFYESILDIEMVDMDTGSDLKMSMFPVEEGGISGALCEQEEAYTPSTDGCLLYMNANPDLQTVLDKVEPNGGSVIQTKTQITDDYGYMAIIKDSEGNRVALHSEH</sequence>
<dbReference type="SUPFAM" id="SSF54593">
    <property type="entry name" value="Glyoxalase/Bleomycin resistance protein/Dihydroxybiphenyl dioxygenase"/>
    <property type="match status" value="1"/>
</dbReference>
<proteinExistence type="predicted"/>
<dbReference type="Gene3D" id="3.10.180.10">
    <property type="entry name" value="2,3-Dihydroxybiphenyl 1,2-Dioxygenase, domain 1"/>
    <property type="match status" value="1"/>
</dbReference>
<dbReference type="EMBL" id="FXTH01000001">
    <property type="protein sequence ID" value="SMO37000.1"/>
    <property type="molecule type" value="Genomic_DNA"/>
</dbReference>
<dbReference type="PROSITE" id="PS51819">
    <property type="entry name" value="VOC"/>
    <property type="match status" value="1"/>
</dbReference>
<reference evidence="2 3" key="1">
    <citation type="submission" date="2017-05" db="EMBL/GenBank/DDBJ databases">
        <authorList>
            <person name="Varghese N."/>
            <person name="Submissions S."/>
        </authorList>
    </citation>
    <scope>NUCLEOTIDE SEQUENCE [LARGE SCALE GENOMIC DNA]</scope>
    <source>
        <strain evidence="2 3">DSM 21194</strain>
    </source>
</reference>
<dbReference type="AlphaFoldDB" id="A0A521AQS0"/>
<dbReference type="CDD" id="cd07247">
    <property type="entry name" value="SgaA_N_like"/>
    <property type="match status" value="1"/>
</dbReference>
<gene>
    <name evidence="2" type="ORF">SAMN06265218_101283</name>
</gene>
<dbReference type="InterPro" id="IPR029068">
    <property type="entry name" value="Glyas_Bleomycin-R_OHBP_Dase"/>
</dbReference>
<evidence type="ECO:0000313" key="3">
    <source>
        <dbReference type="Proteomes" id="UP000317593"/>
    </source>
</evidence>
<feature type="domain" description="VOC" evidence="1">
    <location>
        <begin position="12"/>
        <end position="131"/>
    </location>
</feature>
<keyword evidence="3" id="KW-1185">Reference proteome</keyword>
<evidence type="ECO:0000313" key="2">
    <source>
        <dbReference type="EMBL" id="SMO37000.1"/>
    </source>
</evidence>
<dbReference type="Pfam" id="PF00903">
    <property type="entry name" value="Glyoxalase"/>
    <property type="match status" value="1"/>
</dbReference>
<organism evidence="2 3">
    <name type="scientific">Fodinibius sediminis</name>
    <dbReference type="NCBI Taxonomy" id="1214077"/>
    <lineage>
        <taxon>Bacteria</taxon>
        <taxon>Pseudomonadati</taxon>
        <taxon>Balneolota</taxon>
        <taxon>Balneolia</taxon>
        <taxon>Balneolales</taxon>
        <taxon>Balneolaceae</taxon>
        <taxon>Fodinibius</taxon>
    </lineage>
</organism>
<dbReference type="Proteomes" id="UP000317593">
    <property type="component" value="Unassembled WGS sequence"/>
</dbReference>
<name>A0A521AQS0_9BACT</name>
<dbReference type="InterPro" id="IPR052164">
    <property type="entry name" value="Anthracycline_SecMetBiosynth"/>
</dbReference>
<dbReference type="PANTHER" id="PTHR33993">
    <property type="entry name" value="GLYOXALASE-RELATED"/>
    <property type="match status" value="1"/>
</dbReference>
<dbReference type="InterPro" id="IPR037523">
    <property type="entry name" value="VOC_core"/>
</dbReference>
<dbReference type="RefSeq" id="WP_246068255.1">
    <property type="nucleotide sequence ID" value="NZ_FXTH01000001.1"/>
</dbReference>
<dbReference type="PANTHER" id="PTHR33993:SF2">
    <property type="entry name" value="VOC DOMAIN-CONTAINING PROTEIN"/>
    <property type="match status" value="1"/>
</dbReference>
<protein>
    <recommendedName>
        <fullName evidence="1">VOC domain-containing protein</fullName>
    </recommendedName>
</protein>
<dbReference type="InterPro" id="IPR004360">
    <property type="entry name" value="Glyas_Fos-R_dOase_dom"/>
</dbReference>
<evidence type="ECO:0000259" key="1">
    <source>
        <dbReference type="PROSITE" id="PS51819"/>
    </source>
</evidence>